<feature type="region of interest" description="Disordered" evidence="1">
    <location>
        <begin position="1"/>
        <end position="62"/>
    </location>
</feature>
<proteinExistence type="predicted"/>
<feature type="compositionally biased region" description="Basic and acidic residues" evidence="1">
    <location>
        <begin position="9"/>
        <end position="22"/>
    </location>
</feature>
<organism evidence="2">
    <name type="scientific">Rhipicephalus zambeziensis</name>
    <dbReference type="NCBI Taxonomy" id="60191"/>
    <lineage>
        <taxon>Eukaryota</taxon>
        <taxon>Metazoa</taxon>
        <taxon>Ecdysozoa</taxon>
        <taxon>Arthropoda</taxon>
        <taxon>Chelicerata</taxon>
        <taxon>Arachnida</taxon>
        <taxon>Acari</taxon>
        <taxon>Parasitiformes</taxon>
        <taxon>Ixodida</taxon>
        <taxon>Ixodoidea</taxon>
        <taxon>Ixodidae</taxon>
        <taxon>Rhipicephalinae</taxon>
        <taxon>Rhipicephalus</taxon>
        <taxon>Rhipicephalus</taxon>
    </lineage>
</organism>
<dbReference type="EMBL" id="GFPF01003652">
    <property type="protein sequence ID" value="MAA14798.1"/>
    <property type="molecule type" value="Transcribed_RNA"/>
</dbReference>
<accession>A0A224YAT7</accession>
<protein>
    <submittedName>
        <fullName evidence="2">Uncharacterized protein</fullName>
    </submittedName>
</protein>
<evidence type="ECO:0000313" key="2">
    <source>
        <dbReference type="EMBL" id="MAA14798.1"/>
    </source>
</evidence>
<feature type="compositionally biased region" description="Acidic residues" evidence="1">
    <location>
        <begin position="185"/>
        <end position="194"/>
    </location>
</feature>
<name>A0A224YAT7_9ACAR</name>
<evidence type="ECO:0000256" key="1">
    <source>
        <dbReference type="SAM" id="MobiDB-lite"/>
    </source>
</evidence>
<feature type="region of interest" description="Disordered" evidence="1">
    <location>
        <begin position="74"/>
        <end position="194"/>
    </location>
</feature>
<sequence>MSLSAPDDPLLREEYEVDDPGRARPSLEALLAAAKKADEDRRAATRERQRASRQRMAEKQLAAVRAYDRERKRALREALTPEQLEAHRTRERERRQGLTDEEFEAIRAARRERERRRQEAHMREIAKVQKARDRSAGAEKRSSRPSKKDEIGDDCDARRPIRPNARDGSRGTGKRRAPRRARTDDETDDPDDECDARRHIRRTVAYVCVNDVGESEDIGVTHNAQPTCINCMLKDGTLRRRSRRCYDKCIGKDDVLPEHAHQSSQTEHRITQVWCPRPNVSTCSVEVQVDLL</sequence>
<feature type="compositionally biased region" description="Basic and acidic residues" evidence="1">
    <location>
        <begin position="84"/>
        <end position="169"/>
    </location>
</feature>
<reference evidence="2" key="1">
    <citation type="journal article" date="2017" name="Parasit. Vectors">
        <title>Sialotranscriptomics of Rhipicephalus zambeziensis reveals intricate expression profiles of secretory proteins and suggests tight temporal transcriptional regulation during blood-feeding.</title>
        <authorList>
            <person name="de Castro M.H."/>
            <person name="de Klerk D."/>
            <person name="Pienaar R."/>
            <person name="Rees D.J.G."/>
            <person name="Mans B.J."/>
        </authorList>
    </citation>
    <scope>NUCLEOTIDE SEQUENCE</scope>
    <source>
        <tissue evidence="2">Salivary glands</tissue>
    </source>
</reference>
<feature type="compositionally biased region" description="Basic and acidic residues" evidence="1">
    <location>
        <begin position="35"/>
        <end position="58"/>
    </location>
</feature>
<dbReference type="AlphaFoldDB" id="A0A224YAT7"/>